<feature type="domain" description="EF-hand" evidence="3">
    <location>
        <begin position="106"/>
        <end position="141"/>
    </location>
</feature>
<reference evidence="4" key="3">
    <citation type="submission" date="2023-05" db="EMBL/GenBank/DDBJ databases">
        <authorList>
            <person name="Smith C.H."/>
        </authorList>
    </citation>
    <scope>NUCLEOTIDE SEQUENCE</scope>
    <source>
        <strain evidence="4">CHS0354</strain>
        <tissue evidence="4">Mantle</tissue>
    </source>
</reference>
<keyword evidence="5" id="KW-1185">Reference proteome</keyword>
<comment type="caution">
    <text evidence="4">The sequence shown here is derived from an EMBL/GenBank/DDBJ whole genome shotgun (WGS) entry which is preliminary data.</text>
</comment>
<dbReference type="Gene3D" id="1.10.238.10">
    <property type="entry name" value="EF-hand"/>
    <property type="match status" value="1"/>
</dbReference>
<dbReference type="InterPro" id="IPR011992">
    <property type="entry name" value="EF-hand-dom_pair"/>
</dbReference>
<sequence length="145" mass="16661">MYLTISGLLCLSFVSFGGTEMRTGPTALAHERNEGIELIQNLFSILDGAVKKDNRITFRELLKTARRYDSNGDGNLSPAELKRALQSLNFPVSLVEELEFVDFNLKDKLELLAWFADIDKDSNRRITFPEFVTGFELWLQFHRKE</sequence>
<dbReference type="CDD" id="cd00051">
    <property type="entry name" value="EFh"/>
    <property type="match status" value="1"/>
</dbReference>
<dbReference type="GO" id="GO:0005509">
    <property type="term" value="F:calcium ion binding"/>
    <property type="evidence" value="ECO:0007669"/>
    <property type="project" value="InterPro"/>
</dbReference>
<dbReference type="SMART" id="SM00054">
    <property type="entry name" value="EFh"/>
    <property type="match status" value="2"/>
</dbReference>
<gene>
    <name evidence="4" type="ORF">CHS0354_003888</name>
</gene>
<evidence type="ECO:0000256" key="2">
    <source>
        <dbReference type="SAM" id="SignalP"/>
    </source>
</evidence>
<evidence type="ECO:0000313" key="4">
    <source>
        <dbReference type="EMBL" id="KAK3608990.1"/>
    </source>
</evidence>
<name>A0AAE0TEL0_9BIVA</name>
<dbReference type="PROSITE" id="PS00018">
    <property type="entry name" value="EF_HAND_1"/>
    <property type="match status" value="2"/>
</dbReference>
<feature type="chain" id="PRO_5042057437" description="EF-hand domain-containing protein" evidence="2">
    <location>
        <begin position="20"/>
        <end position="145"/>
    </location>
</feature>
<protein>
    <recommendedName>
        <fullName evidence="3">EF-hand domain-containing protein</fullName>
    </recommendedName>
</protein>
<feature type="domain" description="EF-hand" evidence="3">
    <location>
        <begin position="56"/>
        <end position="91"/>
    </location>
</feature>
<accession>A0AAE0TEL0</accession>
<dbReference type="InterPro" id="IPR018247">
    <property type="entry name" value="EF_Hand_1_Ca_BS"/>
</dbReference>
<proteinExistence type="predicted"/>
<reference evidence="4" key="2">
    <citation type="journal article" date="2021" name="Genome Biol. Evol.">
        <title>Developing a high-quality reference genome for a parasitic bivalve with doubly uniparental inheritance (Bivalvia: Unionida).</title>
        <authorList>
            <person name="Smith C.H."/>
        </authorList>
    </citation>
    <scope>NUCLEOTIDE SEQUENCE</scope>
    <source>
        <strain evidence="4">CHS0354</strain>
        <tissue evidence="4">Mantle</tissue>
    </source>
</reference>
<dbReference type="InterPro" id="IPR002048">
    <property type="entry name" value="EF_hand_dom"/>
</dbReference>
<keyword evidence="2" id="KW-0732">Signal</keyword>
<feature type="signal peptide" evidence="2">
    <location>
        <begin position="1"/>
        <end position="19"/>
    </location>
</feature>
<dbReference type="SUPFAM" id="SSF47473">
    <property type="entry name" value="EF-hand"/>
    <property type="match status" value="1"/>
</dbReference>
<dbReference type="EMBL" id="JAEAOA010000302">
    <property type="protein sequence ID" value="KAK3608990.1"/>
    <property type="molecule type" value="Genomic_DNA"/>
</dbReference>
<dbReference type="Pfam" id="PF13499">
    <property type="entry name" value="EF-hand_7"/>
    <property type="match status" value="1"/>
</dbReference>
<dbReference type="AlphaFoldDB" id="A0AAE0TEL0"/>
<organism evidence="4 5">
    <name type="scientific">Potamilus streckersoni</name>
    <dbReference type="NCBI Taxonomy" id="2493646"/>
    <lineage>
        <taxon>Eukaryota</taxon>
        <taxon>Metazoa</taxon>
        <taxon>Spiralia</taxon>
        <taxon>Lophotrochozoa</taxon>
        <taxon>Mollusca</taxon>
        <taxon>Bivalvia</taxon>
        <taxon>Autobranchia</taxon>
        <taxon>Heteroconchia</taxon>
        <taxon>Palaeoheterodonta</taxon>
        <taxon>Unionida</taxon>
        <taxon>Unionoidea</taxon>
        <taxon>Unionidae</taxon>
        <taxon>Ambleminae</taxon>
        <taxon>Lampsilini</taxon>
        <taxon>Potamilus</taxon>
    </lineage>
</organism>
<evidence type="ECO:0000259" key="3">
    <source>
        <dbReference type="PROSITE" id="PS50222"/>
    </source>
</evidence>
<keyword evidence="1" id="KW-0106">Calcium</keyword>
<dbReference type="Proteomes" id="UP001195483">
    <property type="component" value="Unassembled WGS sequence"/>
</dbReference>
<evidence type="ECO:0000313" key="5">
    <source>
        <dbReference type="Proteomes" id="UP001195483"/>
    </source>
</evidence>
<evidence type="ECO:0000256" key="1">
    <source>
        <dbReference type="ARBA" id="ARBA00022837"/>
    </source>
</evidence>
<reference evidence="4" key="1">
    <citation type="journal article" date="2021" name="Genome Biol. Evol.">
        <title>A High-Quality Reference Genome for a Parasitic Bivalve with Doubly Uniparental Inheritance (Bivalvia: Unionida).</title>
        <authorList>
            <person name="Smith C.H."/>
        </authorList>
    </citation>
    <scope>NUCLEOTIDE SEQUENCE</scope>
    <source>
        <strain evidence="4">CHS0354</strain>
    </source>
</reference>
<dbReference type="PROSITE" id="PS50222">
    <property type="entry name" value="EF_HAND_2"/>
    <property type="match status" value="2"/>
</dbReference>